<feature type="compositionally biased region" description="Polar residues" evidence="1">
    <location>
        <begin position="256"/>
        <end position="272"/>
    </location>
</feature>
<evidence type="ECO:0000313" key="4">
    <source>
        <dbReference type="Proteomes" id="UP000193498"/>
    </source>
</evidence>
<protein>
    <recommendedName>
        <fullName evidence="5">Chitin-binding type-4 domain-containing protein</fullName>
    </recommendedName>
</protein>
<proteinExistence type="predicted"/>
<name>A0A1Y1X0X7_9FUNG</name>
<feature type="signal peptide" evidence="2">
    <location>
        <begin position="1"/>
        <end position="24"/>
    </location>
</feature>
<gene>
    <name evidence="3" type="ORF">K493DRAFT_100328</name>
</gene>
<organism evidence="3 4">
    <name type="scientific">Basidiobolus meristosporus CBS 931.73</name>
    <dbReference type="NCBI Taxonomy" id="1314790"/>
    <lineage>
        <taxon>Eukaryota</taxon>
        <taxon>Fungi</taxon>
        <taxon>Fungi incertae sedis</taxon>
        <taxon>Zoopagomycota</taxon>
        <taxon>Entomophthoromycotina</taxon>
        <taxon>Basidiobolomycetes</taxon>
        <taxon>Basidiobolales</taxon>
        <taxon>Basidiobolaceae</taxon>
        <taxon>Basidiobolus</taxon>
    </lineage>
</organism>
<feature type="region of interest" description="Disordered" evidence="1">
    <location>
        <begin position="245"/>
        <end position="337"/>
    </location>
</feature>
<evidence type="ECO:0008006" key="5">
    <source>
        <dbReference type="Google" id="ProtNLM"/>
    </source>
</evidence>
<evidence type="ECO:0000256" key="1">
    <source>
        <dbReference type="SAM" id="MobiDB-lite"/>
    </source>
</evidence>
<evidence type="ECO:0000313" key="3">
    <source>
        <dbReference type="EMBL" id="ORX79461.1"/>
    </source>
</evidence>
<dbReference type="OrthoDB" id="20029at2759"/>
<reference evidence="3 4" key="1">
    <citation type="submission" date="2016-07" db="EMBL/GenBank/DDBJ databases">
        <title>Pervasive Adenine N6-methylation of Active Genes in Fungi.</title>
        <authorList>
            <consortium name="DOE Joint Genome Institute"/>
            <person name="Mondo S.J."/>
            <person name="Dannebaum R.O."/>
            <person name="Kuo R.C."/>
            <person name="Labutti K."/>
            <person name="Haridas S."/>
            <person name="Kuo A."/>
            <person name="Salamov A."/>
            <person name="Ahrendt S.R."/>
            <person name="Lipzen A."/>
            <person name="Sullivan W."/>
            <person name="Andreopoulos W.B."/>
            <person name="Clum A."/>
            <person name="Lindquist E."/>
            <person name="Daum C."/>
            <person name="Ramamoorthy G.K."/>
            <person name="Gryganskyi A."/>
            <person name="Culley D."/>
            <person name="Magnuson J.K."/>
            <person name="James T.Y."/>
            <person name="O'Malley M.A."/>
            <person name="Stajich J.E."/>
            <person name="Spatafora J.W."/>
            <person name="Visel A."/>
            <person name="Grigoriev I.V."/>
        </authorList>
    </citation>
    <scope>NUCLEOTIDE SEQUENCE [LARGE SCALE GENOMIC DNA]</scope>
    <source>
        <strain evidence="3 4">CBS 931.73</strain>
    </source>
</reference>
<keyword evidence="4" id="KW-1185">Reference proteome</keyword>
<comment type="caution">
    <text evidence="3">The sequence shown here is derived from an EMBL/GenBank/DDBJ whole genome shotgun (WGS) entry which is preliminary data.</text>
</comment>
<feature type="compositionally biased region" description="Basic and acidic residues" evidence="1">
    <location>
        <begin position="78"/>
        <end position="91"/>
    </location>
</feature>
<accession>A0A1Y1X0X7</accession>
<dbReference type="Proteomes" id="UP000193498">
    <property type="component" value="Unassembled WGS sequence"/>
</dbReference>
<dbReference type="PANTHER" id="PTHR35559:SF1">
    <property type="entry name" value="CHITIN-BINDING TYPE-4 DOMAIN-CONTAINING PROTEIN"/>
    <property type="match status" value="1"/>
</dbReference>
<dbReference type="EMBL" id="MCFE01000781">
    <property type="protein sequence ID" value="ORX79461.1"/>
    <property type="molecule type" value="Genomic_DNA"/>
</dbReference>
<dbReference type="AlphaFoldDB" id="A0A1Y1X0X7"/>
<keyword evidence="2" id="KW-0732">Signal</keyword>
<feature type="region of interest" description="Disordered" evidence="1">
    <location>
        <begin position="76"/>
        <end position="97"/>
    </location>
</feature>
<feature type="chain" id="PRO_5012801898" description="Chitin-binding type-4 domain-containing protein" evidence="2">
    <location>
        <begin position="25"/>
        <end position="371"/>
    </location>
</feature>
<evidence type="ECO:0000256" key="2">
    <source>
        <dbReference type="SAM" id="SignalP"/>
    </source>
</evidence>
<dbReference type="InParanoid" id="A0A1Y1X0X7"/>
<sequence length="371" mass="40301">MVQTKFFLASVAATLMVMPSFSDAHSWVDCMDWRFNGGKQSFDDNAGYCAGYARRYPVKYNGDQVSPRYAFGSLDSADPNRHYKQSEKNPDDWPACSTGKTYKGGEGEEVGSDETLASPVDSAYGQGKWGPMTVAKPGQQLCVRWPAKNHKDEPDNVVYINMPPTPMSKDPTQRQLNQWTIAKLDYGNCFSGGSDKARCGGCFTVPDRAPGDYLIQWRWKLNGEDNVPEWYTSCSDVRIGNGKGGVAPTATVDPAPSSTESGGKVTTTSKNGKGNVGKPTPNPPNYKKPAPTNNGDDEDDDDEGDDDEENKGGDNNDDEDQDEGDDEDEDEDETKMTTISVAVDTMVDARCLGAIQSTTFAVISNTPPNVA</sequence>
<dbReference type="PANTHER" id="PTHR35559">
    <property type="entry name" value="CHITIN-BINDING TYPE-4 DOMAIN-CONTAINING PROTEIN"/>
    <property type="match status" value="1"/>
</dbReference>
<feature type="compositionally biased region" description="Acidic residues" evidence="1">
    <location>
        <begin position="295"/>
        <end position="333"/>
    </location>
</feature>